<gene>
    <name evidence="1" type="ORF">QYT958_LOCUS41346</name>
</gene>
<dbReference type="EMBL" id="CAJOBR010046692">
    <property type="protein sequence ID" value="CAF5040369.1"/>
    <property type="molecule type" value="Genomic_DNA"/>
</dbReference>
<reference evidence="1" key="1">
    <citation type="submission" date="2021-02" db="EMBL/GenBank/DDBJ databases">
        <authorList>
            <person name="Nowell W R."/>
        </authorList>
    </citation>
    <scope>NUCLEOTIDE SEQUENCE</scope>
</reference>
<evidence type="ECO:0000313" key="1">
    <source>
        <dbReference type="EMBL" id="CAF5040369.1"/>
    </source>
</evidence>
<dbReference type="AlphaFoldDB" id="A0A822CCV2"/>
<organism evidence="1 2">
    <name type="scientific">Rotaria socialis</name>
    <dbReference type="NCBI Taxonomy" id="392032"/>
    <lineage>
        <taxon>Eukaryota</taxon>
        <taxon>Metazoa</taxon>
        <taxon>Spiralia</taxon>
        <taxon>Gnathifera</taxon>
        <taxon>Rotifera</taxon>
        <taxon>Eurotatoria</taxon>
        <taxon>Bdelloidea</taxon>
        <taxon>Philodinida</taxon>
        <taxon>Philodinidae</taxon>
        <taxon>Rotaria</taxon>
    </lineage>
</organism>
<name>A0A822CCV2_9BILA</name>
<protein>
    <submittedName>
        <fullName evidence="1">Uncharacterized protein</fullName>
    </submittedName>
</protein>
<comment type="caution">
    <text evidence="1">The sequence shown here is derived from an EMBL/GenBank/DDBJ whole genome shotgun (WGS) entry which is preliminary data.</text>
</comment>
<sequence length="106" mass="12440">MSNMFTLEEQFRGLVLSLKEMNPTWMASNIADEIQSYENPPPLCRDALRRKINRILQRGTIRDKLKRSPPRTVRTEQLKKAVKRLLHLKVGQSQREVVLDLQRSNI</sequence>
<accession>A0A822CCV2</accession>
<proteinExistence type="predicted"/>
<dbReference type="Proteomes" id="UP000663848">
    <property type="component" value="Unassembled WGS sequence"/>
</dbReference>
<evidence type="ECO:0000313" key="2">
    <source>
        <dbReference type="Proteomes" id="UP000663848"/>
    </source>
</evidence>